<dbReference type="Gene3D" id="1.10.3730.20">
    <property type="match status" value="1"/>
</dbReference>
<accession>A0ABQ2ASW9</accession>
<protein>
    <submittedName>
        <fullName evidence="10">QacE family quaternary ammonium compound efflux SMR transporter</fullName>
    </submittedName>
</protein>
<evidence type="ECO:0000313" key="10">
    <source>
        <dbReference type="EMBL" id="GGH96853.1"/>
    </source>
</evidence>
<evidence type="ECO:0000256" key="1">
    <source>
        <dbReference type="ARBA" id="ARBA00004651"/>
    </source>
</evidence>
<keyword evidence="2" id="KW-0813">Transport</keyword>
<dbReference type="InterPro" id="IPR045324">
    <property type="entry name" value="Small_multidrug_res"/>
</dbReference>
<organism evidence="10 11">
    <name type="scientific">Arthrobacter liuii</name>
    <dbReference type="NCBI Taxonomy" id="1476996"/>
    <lineage>
        <taxon>Bacteria</taxon>
        <taxon>Bacillati</taxon>
        <taxon>Actinomycetota</taxon>
        <taxon>Actinomycetes</taxon>
        <taxon>Micrococcales</taxon>
        <taxon>Micrococcaceae</taxon>
        <taxon>Arthrobacter</taxon>
    </lineage>
</organism>
<evidence type="ECO:0000256" key="3">
    <source>
        <dbReference type="ARBA" id="ARBA00022475"/>
    </source>
</evidence>
<evidence type="ECO:0000256" key="8">
    <source>
        <dbReference type="SAM" id="MobiDB-lite"/>
    </source>
</evidence>
<name>A0ABQ2ASW9_9MICC</name>
<dbReference type="EMBL" id="BMFW01000011">
    <property type="protein sequence ID" value="GGH96853.1"/>
    <property type="molecule type" value="Genomic_DNA"/>
</dbReference>
<feature type="transmembrane region" description="Helical" evidence="9">
    <location>
        <begin position="122"/>
        <end position="138"/>
    </location>
</feature>
<comment type="caution">
    <text evidence="10">The sequence shown here is derived from an EMBL/GenBank/DDBJ whole genome shotgun (WGS) entry which is preliminary data.</text>
</comment>
<evidence type="ECO:0000313" key="11">
    <source>
        <dbReference type="Proteomes" id="UP000643279"/>
    </source>
</evidence>
<evidence type="ECO:0000256" key="9">
    <source>
        <dbReference type="SAM" id="Phobius"/>
    </source>
</evidence>
<keyword evidence="5 9" id="KW-1133">Transmembrane helix</keyword>
<proteinExistence type="inferred from homology"/>
<feature type="transmembrane region" description="Helical" evidence="9">
    <location>
        <begin position="64"/>
        <end position="85"/>
    </location>
</feature>
<feature type="region of interest" description="Disordered" evidence="8">
    <location>
        <begin position="1"/>
        <end position="23"/>
    </location>
</feature>
<dbReference type="Pfam" id="PF00893">
    <property type="entry name" value="Multi_Drug_Res"/>
    <property type="match status" value="1"/>
</dbReference>
<evidence type="ECO:0000256" key="7">
    <source>
        <dbReference type="RuleBase" id="RU003942"/>
    </source>
</evidence>
<comment type="similarity">
    <text evidence="7">Belongs to the drug/metabolite transporter (DMT) superfamily. Small multidrug resistance (SMR) (TC 2.A.7.1) family.</text>
</comment>
<keyword evidence="11" id="KW-1185">Reference proteome</keyword>
<dbReference type="SUPFAM" id="SSF103481">
    <property type="entry name" value="Multidrug resistance efflux transporter EmrE"/>
    <property type="match status" value="1"/>
</dbReference>
<keyword evidence="3" id="KW-1003">Cell membrane</keyword>
<gene>
    <name evidence="10" type="ORF">GCM10007170_25660</name>
</gene>
<evidence type="ECO:0000256" key="4">
    <source>
        <dbReference type="ARBA" id="ARBA00022692"/>
    </source>
</evidence>
<dbReference type="PANTHER" id="PTHR30561:SF0">
    <property type="entry name" value="GUANIDINIUM EXPORTER"/>
    <property type="match status" value="1"/>
</dbReference>
<feature type="transmembrane region" description="Helical" evidence="9">
    <location>
        <begin position="91"/>
        <end position="110"/>
    </location>
</feature>
<keyword evidence="6 9" id="KW-0472">Membrane</keyword>
<dbReference type="InterPro" id="IPR000390">
    <property type="entry name" value="Small_drug/metabolite_transptr"/>
</dbReference>
<comment type="subcellular location">
    <subcellularLocation>
        <location evidence="1 7">Cell membrane</location>
        <topology evidence="1 7">Multi-pass membrane protein</topology>
    </subcellularLocation>
</comment>
<dbReference type="PANTHER" id="PTHR30561">
    <property type="entry name" value="SMR FAMILY PROTON-DEPENDENT DRUG EFFLUX TRANSPORTER SUGE"/>
    <property type="match status" value="1"/>
</dbReference>
<reference evidence="11" key="1">
    <citation type="journal article" date="2019" name="Int. J. Syst. Evol. Microbiol.">
        <title>The Global Catalogue of Microorganisms (GCM) 10K type strain sequencing project: providing services to taxonomists for standard genome sequencing and annotation.</title>
        <authorList>
            <consortium name="The Broad Institute Genomics Platform"/>
            <consortium name="The Broad Institute Genome Sequencing Center for Infectious Disease"/>
            <person name="Wu L."/>
            <person name="Ma J."/>
        </authorList>
    </citation>
    <scope>NUCLEOTIDE SEQUENCE [LARGE SCALE GENOMIC DNA]</scope>
    <source>
        <strain evidence="11">CGMCC 1.12778</strain>
    </source>
</reference>
<evidence type="ECO:0000256" key="5">
    <source>
        <dbReference type="ARBA" id="ARBA00022989"/>
    </source>
</evidence>
<evidence type="ECO:0000256" key="6">
    <source>
        <dbReference type="ARBA" id="ARBA00023136"/>
    </source>
</evidence>
<sequence>MSCYAGIQGSEHGPPDDGSVPGTRQDWPKDLVMSWLILILSGALEAVWAAALHRTFQVSGRRRLAPAALFLVAVAASTGGLAVAMQSIPTGTAYAVWVGVGVVLTSAYAMATKVERPTAARLLLLSGIAACVVGLKVVA</sequence>
<dbReference type="Proteomes" id="UP000643279">
    <property type="component" value="Unassembled WGS sequence"/>
</dbReference>
<evidence type="ECO:0000256" key="2">
    <source>
        <dbReference type="ARBA" id="ARBA00022448"/>
    </source>
</evidence>
<feature type="transmembrane region" description="Helical" evidence="9">
    <location>
        <begin position="32"/>
        <end position="52"/>
    </location>
</feature>
<dbReference type="InterPro" id="IPR037185">
    <property type="entry name" value="EmrE-like"/>
</dbReference>
<keyword evidence="4 7" id="KW-0812">Transmembrane</keyword>